<dbReference type="InterPro" id="IPR011010">
    <property type="entry name" value="DNA_brk_join_enz"/>
</dbReference>
<dbReference type="Pfam" id="PF00589">
    <property type="entry name" value="Phage_integrase"/>
    <property type="match status" value="1"/>
</dbReference>
<dbReference type="InterPro" id="IPR044068">
    <property type="entry name" value="CB"/>
</dbReference>
<dbReference type="PROSITE" id="PS51900">
    <property type="entry name" value="CB"/>
    <property type="match status" value="1"/>
</dbReference>
<evidence type="ECO:0008006" key="10">
    <source>
        <dbReference type="Google" id="ProtNLM"/>
    </source>
</evidence>
<evidence type="ECO:0000259" key="6">
    <source>
        <dbReference type="PROSITE" id="PS51898"/>
    </source>
</evidence>
<protein>
    <recommendedName>
        <fullName evidence="10">Integron integrase</fullName>
    </recommendedName>
</protein>
<dbReference type="PROSITE" id="PS51898">
    <property type="entry name" value="TYR_RECOMBINASE"/>
    <property type="match status" value="1"/>
</dbReference>
<keyword evidence="4" id="KW-0233">DNA recombination</keyword>
<comment type="similarity">
    <text evidence="1">Belongs to the 'phage' integrase family.</text>
</comment>
<dbReference type="PANTHER" id="PTHR30349">
    <property type="entry name" value="PHAGE INTEGRASE-RELATED"/>
    <property type="match status" value="1"/>
</dbReference>
<dbReference type="InterPro" id="IPR050090">
    <property type="entry name" value="Tyrosine_recombinase_XerCD"/>
</dbReference>
<dbReference type="NCBIfam" id="TIGR02249">
    <property type="entry name" value="integrase_gron"/>
    <property type="match status" value="1"/>
</dbReference>
<evidence type="ECO:0000256" key="1">
    <source>
        <dbReference type="ARBA" id="ARBA00008857"/>
    </source>
</evidence>
<dbReference type="GO" id="GO:0015074">
    <property type="term" value="P:DNA integration"/>
    <property type="evidence" value="ECO:0007669"/>
    <property type="project" value="UniProtKB-KW"/>
</dbReference>
<dbReference type="PANTHER" id="PTHR30349:SF64">
    <property type="entry name" value="PROPHAGE INTEGRASE INTD-RELATED"/>
    <property type="match status" value="1"/>
</dbReference>
<dbReference type="InterPro" id="IPR002104">
    <property type="entry name" value="Integrase_catalytic"/>
</dbReference>
<gene>
    <name evidence="8" type="ORF">GHYDROH2_07990</name>
</gene>
<dbReference type="SUPFAM" id="SSF56349">
    <property type="entry name" value="DNA breaking-rejoining enzymes"/>
    <property type="match status" value="1"/>
</dbReference>
<keyword evidence="3 5" id="KW-0238">DNA-binding</keyword>
<reference evidence="8" key="1">
    <citation type="submission" date="2022-12" db="EMBL/GenBank/DDBJ databases">
        <title>Reference genome sequencing for broad-spectrum identification of bacterial and archaeal isolates by mass spectrometry.</title>
        <authorList>
            <person name="Sekiguchi Y."/>
            <person name="Tourlousse D.M."/>
        </authorList>
    </citation>
    <scope>NUCLEOTIDE SEQUENCE</scope>
    <source>
        <strain evidence="8">H2</strain>
    </source>
</reference>
<evidence type="ECO:0000256" key="4">
    <source>
        <dbReference type="ARBA" id="ARBA00023172"/>
    </source>
</evidence>
<comment type="caution">
    <text evidence="8">The sequence shown here is derived from an EMBL/GenBank/DDBJ whole genome shotgun (WGS) entry which is preliminary data.</text>
</comment>
<keyword evidence="2" id="KW-0229">DNA integration</keyword>
<evidence type="ECO:0000256" key="2">
    <source>
        <dbReference type="ARBA" id="ARBA00022908"/>
    </source>
</evidence>
<evidence type="ECO:0000259" key="7">
    <source>
        <dbReference type="PROSITE" id="PS51900"/>
    </source>
</evidence>
<dbReference type="Gene3D" id="1.10.150.130">
    <property type="match status" value="1"/>
</dbReference>
<evidence type="ECO:0000256" key="5">
    <source>
        <dbReference type="PROSITE-ProRule" id="PRU01248"/>
    </source>
</evidence>
<accession>A0A9W6FYV8</accession>
<dbReference type="GO" id="GO:0006310">
    <property type="term" value="P:DNA recombination"/>
    <property type="evidence" value="ECO:0007669"/>
    <property type="project" value="UniProtKB-KW"/>
</dbReference>
<evidence type="ECO:0000256" key="3">
    <source>
        <dbReference type="ARBA" id="ARBA00023125"/>
    </source>
</evidence>
<dbReference type="EMBL" id="BSDS01000001">
    <property type="protein sequence ID" value="GLI37298.1"/>
    <property type="molecule type" value="Genomic_DNA"/>
</dbReference>
<feature type="domain" description="Tyr recombinase" evidence="6">
    <location>
        <begin position="107"/>
        <end position="319"/>
    </location>
</feature>
<evidence type="ECO:0000313" key="9">
    <source>
        <dbReference type="Proteomes" id="UP001144352"/>
    </source>
</evidence>
<dbReference type="AlphaFoldDB" id="A0A9W6FYV8"/>
<dbReference type="InterPro" id="IPR004107">
    <property type="entry name" value="Integrase_SAM-like_N"/>
</dbReference>
<keyword evidence="9" id="KW-1185">Reference proteome</keyword>
<name>A0A9W6FYV8_9BACT</name>
<dbReference type="RefSeq" id="WP_281874647.1">
    <property type="nucleotide sequence ID" value="NZ_JAHCZI010000016.1"/>
</dbReference>
<feature type="domain" description="Core-binding (CB)" evidence="7">
    <location>
        <begin position="1"/>
        <end position="89"/>
    </location>
</feature>
<dbReference type="Gene3D" id="1.10.443.10">
    <property type="entry name" value="Intergrase catalytic core"/>
    <property type="match status" value="1"/>
</dbReference>
<dbReference type="InterPro" id="IPR011946">
    <property type="entry name" value="Integrase_integron-type"/>
</dbReference>
<organism evidence="8 9">
    <name type="scientific">Geobacter hydrogenophilus</name>
    <dbReference type="NCBI Taxonomy" id="40983"/>
    <lineage>
        <taxon>Bacteria</taxon>
        <taxon>Pseudomonadati</taxon>
        <taxon>Thermodesulfobacteriota</taxon>
        <taxon>Desulfuromonadia</taxon>
        <taxon>Geobacterales</taxon>
        <taxon>Geobacteraceae</taxon>
        <taxon>Geobacter</taxon>
    </lineage>
</organism>
<dbReference type="InterPro" id="IPR013762">
    <property type="entry name" value="Integrase-like_cat_sf"/>
</dbReference>
<dbReference type="InterPro" id="IPR010998">
    <property type="entry name" value="Integrase_recombinase_N"/>
</dbReference>
<sequence>MKSDSSEWDEVLEKLAAEIKVRHYSRKTLKTYALWSRKFQWFLKNKSPQELSTTDVKEYLTYLAVKCNVAASTQNQAFNSLLFLFRHALKREFGDLRDVPRAKKSLYVPVVLSREEIDAILDHLSHPFSLVVNLLFGCGLRLFECLQLRVRDFNFDAGILTVHGKGKKDRTVPLPESILPELTAQIERVKALHEKDLAAGYAGVFLDDAVEKKYPHAPKELIHQWFFPQQLLTLVAETGELRRYHLHESLLQEALYVAVRRAKIPKRVTAHTFRHSYATHLLQANYDIRTIQTKLGHASLKTTMIYTHCVPVRTVKEAKSPLDF</sequence>
<dbReference type="Proteomes" id="UP001144352">
    <property type="component" value="Unassembled WGS sequence"/>
</dbReference>
<dbReference type="GO" id="GO:0003677">
    <property type="term" value="F:DNA binding"/>
    <property type="evidence" value="ECO:0007669"/>
    <property type="project" value="UniProtKB-UniRule"/>
</dbReference>
<dbReference type="Pfam" id="PF13495">
    <property type="entry name" value="Phage_int_SAM_4"/>
    <property type="match status" value="1"/>
</dbReference>
<evidence type="ECO:0000313" key="8">
    <source>
        <dbReference type="EMBL" id="GLI37298.1"/>
    </source>
</evidence>
<proteinExistence type="inferred from homology"/>